<evidence type="ECO:0000256" key="6">
    <source>
        <dbReference type="ARBA" id="ARBA00023136"/>
    </source>
</evidence>
<evidence type="ECO:0000256" key="2">
    <source>
        <dbReference type="ARBA" id="ARBA00022452"/>
    </source>
</evidence>
<evidence type="ECO:0000256" key="7">
    <source>
        <dbReference type="ARBA" id="ARBA00023237"/>
    </source>
</evidence>
<dbReference type="PANTHER" id="PTHR12815">
    <property type="entry name" value="SORTING AND ASSEMBLY MACHINERY SAMM50 PROTEIN FAMILY MEMBER"/>
    <property type="match status" value="1"/>
</dbReference>
<feature type="domain" description="POTRA" evidence="10">
    <location>
        <begin position="276"/>
        <end position="354"/>
    </location>
</feature>
<gene>
    <name evidence="11" type="primary">bamA</name>
    <name evidence="11" type="ORF">Pan216_06220</name>
</gene>
<reference evidence="11 12" key="1">
    <citation type="submission" date="2019-02" db="EMBL/GenBank/DDBJ databases">
        <title>Deep-cultivation of Planctomycetes and their phenomic and genomic characterization uncovers novel biology.</title>
        <authorList>
            <person name="Wiegand S."/>
            <person name="Jogler M."/>
            <person name="Boedeker C."/>
            <person name="Pinto D."/>
            <person name="Vollmers J."/>
            <person name="Rivas-Marin E."/>
            <person name="Kohn T."/>
            <person name="Peeters S.H."/>
            <person name="Heuer A."/>
            <person name="Rast P."/>
            <person name="Oberbeckmann S."/>
            <person name="Bunk B."/>
            <person name="Jeske O."/>
            <person name="Meyerdierks A."/>
            <person name="Storesund J.E."/>
            <person name="Kallscheuer N."/>
            <person name="Luecker S."/>
            <person name="Lage O.M."/>
            <person name="Pohl T."/>
            <person name="Merkel B.J."/>
            <person name="Hornburger P."/>
            <person name="Mueller R.-W."/>
            <person name="Bruemmer F."/>
            <person name="Labrenz M."/>
            <person name="Spormann A.M."/>
            <person name="Op den Camp H."/>
            <person name="Overmann J."/>
            <person name="Amann R."/>
            <person name="Jetten M.S.M."/>
            <person name="Mascher T."/>
            <person name="Medema M.H."/>
            <person name="Devos D.P."/>
            <person name="Kaster A.-K."/>
            <person name="Ovreas L."/>
            <person name="Rohde M."/>
            <person name="Galperin M.Y."/>
            <person name="Jogler C."/>
        </authorList>
    </citation>
    <scope>NUCLEOTIDE SEQUENCE [LARGE SCALE GENOMIC DNA]</scope>
    <source>
        <strain evidence="11 12">Pan216</strain>
    </source>
</reference>
<dbReference type="AlphaFoldDB" id="A0A518AYJ2"/>
<dbReference type="Proteomes" id="UP000317093">
    <property type="component" value="Chromosome"/>
</dbReference>
<keyword evidence="6" id="KW-0472">Membrane</keyword>
<keyword evidence="7" id="KW-0998">Cell outer membrane</keyword>
<feature type="domain" description="POTRA" evidence="10">
    <location>
        <begin position="39"/>
        <end position="110"/>
    </location>
</feature>
<name>A0A518AYJ2_9BACT</name>
<organism evidence="11 12">
    <name type="scientific">Kolteria novifilia</name>
    <dbReference type="NCBI Taxonomy" id="2527975"/>
    <lineage>
        <taxon>Bacteria</taxon>
        <taxon>Pseudomonadati</taxon>
        <taxon>Planctomycetota</taxon>
        <taxon>Planctomycetia</taxon>
        <taxon>Kolteriales</taxon>
        <taxon>Kolteriaceae</taxon>
        <taxon>Kolteria</taxon>
    </lineage>
</organism>
<dbReference type="GO" id="GO:0009279">
    <property type="term" value="C:cell outer membrane"/>
    <property type="evidence" value="ECO:0007669"/>
    <property type="project" value="UniProtKB-UniRule"/>
</dbReference>
<protein>
    <recommendedName>
        <fullName evidence="8">Outer membrane protein assembly factor BamA</fullName>
    </recommendedName>
</protein>
<dbReference type="InterPro" id="IPR039910">
    <property type="entry name" value="D15-like"/>
</dbReference>
<dbReference type="InterPro" id="IPR034746">
    <property type="entry name" value="POTRA"/>
</dbReference>
<keyword evidence="2" id="KW-1134">Transmembrane beta strand</keyword>
<dbReference type="Pfam" id="PF07244">
    <property type="entry name" value="POTRA"/>
    <property type="match status" value="5"/>
</dbReference>
<dbReference type="Gene3D" id="2.40.160.50">
    <property type="entry name" value="membrane protein fhac: a member of the omp85/tpsb transporter family"/>
    <property type="match status" value="1"/>
</dbReference>
<dbReference type="Pfam" id="PF01103">
    <property type="entry name" value="Omp85"/>
    <property type="match status" value="1"/>
</dbReference>
<accession>A0A518AYJ2</accession>
<dbReference type="InterPro" id="IPR000184">
    <property type="entry name" value="Bac_surfAg_D15"/>
</dbReference>
<dbReference type="OrthoDB" id="231360at2"/>
<feature type="domain" description="POTRA" evidence="10">
    <location>
        <begin position="111"/>
        <end position="187"/>
    </location>
</feature>
<keyword evidence="5" id="KW-0677">Repeat</keyword>
<evidence type="ECO:0000256" key="5">
    <source>
        <dbReference type="ARBA" id="ARBA00022737"/>
    </source>
</evidence>
<dbReference type="InterPro" id="IPR023707">
    <property type="entry name" value="OM_assembly_BamA"/>
</dbReference>
<dbReference type="PANTHER" id="PTHR12815:SF47">
    <property type="entry name" value="TRANSLOCATION AND ASSEMBLY MODULE SUBUNIT TAMA"/>
    <property type="match status" value="1"/>
</dbReference>
<evidence type="ECO:0000313" key="12">
    <source>
        <dbReference type="Proteomes" id="UP000317093"/>
    </source>
</evidence>
<evidence type="ECO:0000256" key="3">
    <source>
        <dbReference type="ARBA" id="ARBA00022692"/>
    </source>
</evidence>
<keyword evidence="12" id="KW-1185">Reference proteome</keyword>
<keyword evidence="3" id="KW-0812">Transmembrane</keyword>
<evidence type="ECO:0000256" key="4">
    <source>
        <dbReference type="ARBA" id="ARBA00022729"/>
    </source>
</evidence>
<comment type="subcellular location">
    <subcellularLocation>
        <location evidence="1">Membrane</location>
    </subcellularLocation>
</comment>
<dbReference type="InterPro" id="IPR010827">
    <property type="entry name" value="BamA/TamA_POTRA"/>
</dbReference>
<dbReference type="EMBL" id="CP036279">
    <property type="protein sequence ID" value="QDU59789.1"/>
    <property type="molecule type" value="Genomic_DNA"/>
</dbReference>
<dbReference type="NCBIfam" id="TIGR03303">
    <property type="entry name" value="OM_YaeT"/>
    <property type="match status" value="1"/>
</dbReference>
<evidence type="ECO:0000313" key="11">
    <source>
        <dbReference type="EMBL" id="QDU59789.1"/>
    </source>
</evidence>
<keyword evidence="4 9" id="KW-0732">Signal</keyword>
<sequence precursor="true">MSIKPMMGARTAVASFVLGLVLFGATSASAQDVEPTDEPIVAKVEVAGNATIATERILSKIKTHAGRPYREETVQADVRRLYKERWFYDVAVDRSSTSEGIVVTYRVIERPFIQELKFIGNKKIKTDKLMEETGLRKGKAMDPGLNRVMAKRIEQLYRDKGYPFASVELFEGGQRGDKRVVFKITEGPKTKVKWITFEGNEFVGGARLLTMVKAKPILGVIPTKYDPQKVDLDISGLIEYYRRFGFLDVKVGRRLDWSEDRDRIKIVYVIDEGPRYKVNSIAFAGNKAFPEEELIDKLTLTAGSEVQGDKLTADTRTIQDTYGHSGYIHTVVNADVRYRDEPGTVDIVYQVREDFPRKVGEIRVVGNEITKSRVVRQYMDLEPGQQASTTELRKSQQNLVETRLFQVDPQSGTFPTVSWDPANDPEDEYQDVLVNVEEAQTGSLLFGVGVNSNSGFGGSLVLHERNFDLFRFPRSLSDLASMRAFRGAGQELRLEAVPGTEVQRYSATFREPRLFGTKYSLSTSGYFYRRIYTQYDEERVGGRFSLGRQFTKTIGGSLTYRIDQINISDPQQPVAPDIADTLGDNFLTGVGATLSHDTRDSHMNPTKGHFIETSVEQLFGDYDFPKWGIEGRQYWAVPGLQRGDGSGKHVISFVGELGIAGDNIPTFERFFAGGFGSIRGFEFRGVGPTQLGTEVGGRFMMLTSAEYYMPVTADDNLGLVFFADAGTVETDVEITDYRVALGFGLRVRIPQMGPVPLAFDFGFPVSKGPEDDEQLFSFFLGVFR</sequence>
<evidence type="ECO:0000256" key="1">
    <source>
        <dbReference type="ARBA" id="ARBA00004370"/>
    </source>
</evidence>
<proteinExistence type="predicted"/>
<evidence type="ECO:0000259" key="10">
    <source>
        <dbReference type="PROSITE" id="PS51779"/>
    </source>
</evidence>
<dbReference type="RefSeq" id="WP_145254629.1">
    <property type="nucleotide sequence ID" value="NZ_CP036279.1"/>
</dbReference>
<feature type="signal peptide" evidence="9">
    <location>
        <begin position="1"/>
        <end position="30"/>
    </location>
</feature>
<evidence type="ECO:0000256" key="8">
    <source>
        <dbReference type="NCBIfam" id="TIGR03303"/>
    </source>
</evidence>
<dbReference type="GO" id="GO:0071709">
    <property type="term" value="P:membrane assembly"/>
    <property type="evidence" value="ECO:0007669"/>
    <property type="project" value="InterPro"/>
</dbReference>
<dbReference type="PIRSF" id="PIRSF006076">
    <property type="entry name" value="OM_assembly_OMP85"/>
    <property type="match status" value="1"/>
</dbReference>
<evidence type="ECO:0000256" key="9">
    <source>
        <dbReference type="SAM" id="SignalP"/>
    </source>
</evidence>
<dbReference type="Gene3D" id="3.10.20.310">
    <property type="entry name" value="membrane protein fhac"/>
    <property type="match status" value="5"/>
</dbReference>
<dbReference type="PROSITE" id="PS51779">
    <property type="entry name" value="POTRA"/>
    <property type="match status" value="3"/>
</dbReference>
<feature type="chain" id="PRO_5021965121" description="Outer membrane protein assembly factor BamA" evidence="9">
    <location>
        <begin position="31"/>
        <end position="784"/>
    </location>
</feature>
<dbReference type="KEGG" id="knv:Pan216_06220"/>